<proteinExistence type="predicted"/>
<name>A0A7R9CBX9_TIMCR</name>
<reference evidence="2" key="1">
    <citation type="submission" date="2020-11" db="EMBL/GenBank/DDBJ databases">
        <authorList>
            <person name="Tran Van P."/>
        </authorList>
    </citation>
    <scope>NUCLEOTIDE SEQUENCE</scope>
</reference>
<protein>
    <submittedName>
        <fullName evidence="2">Uncharacterized protein</fullName>
    </submittedName>
</protein>
<dbReference type="EMBL" id="OC316561">
    <property type="protein sequence ID" value="CAD7392584.1"/>
    <property type="molecule type" value="Genomic_DNA"/>
</dbReference>
<feature type="region of interest" description="Disordered" evidence="1">
    <location>
        <begin position="1"/>
        <end position="63"/>
    </location>
</feature>
<organism evidence="2">
    <name type="scientific">Timema cristinae</name>
    <name type="common">Walking stick</name>
    <dbReference type="NCBI Taxonomy" id="61476"/>
    <lineage>
        <taxon>Eukaryota</taxon>
        <taxon>Metazoa</taxon>
        <taxon>Ecdysozoa</taxon>
        <taxon>Arthropoda</taxon>
        <taxon>Hexapoda</taxon>
        <taxon>Insecta</taxon>
        <taxon>Pterygota</taxon>
        <taxon>Neoptera</taxon>
        <taxon>Polyneoptera</taxon>
        <taxon>Phasmatodea</taxon>
        <taxon>Timematodea</taxon>
        <taxon>Timematoidea</taxon>
        <taxon>Timematidae</taxon>
        <taxon>Timema</taxon>
    </lineage>
</organism>
<accession>A0A7R9CBX9</accession>
<sequence length="99" mass="10707">MSAEVGGSDVTSIQDEELLRRMPGTTAGITRYLTASPRLNTTRRGGYEYPDLTPRSPPNVSKGVHDAVPDTTAGMSRSVLITEAPNDGKGEYGLRKYFC</sequence>
<gene>
    <name evidence="2" type="ORF">TCEB3V08_LOCUS598</name>
</gene>
<evidence type="ECO:0000313" key="2">
    <source>
        <dbReference type="EMBL" id="CAD7392584.1"/>
    </source>
</evidence>
<dbReference type="AlphaFoldDB" id="A0A7R9CBX9"/>
<evidence type="ECO:0000256" key="1">
    <source>
        <dbReference type="SAM" id="MobiDB-lite"/>
    </source>
</evidence>